<dbReference type="EMBL" id="GGEC01050746">
    <property type="protein sequence ID" value="MBX31230.1"/>
    <property type="molecule type" value="Transcribed_RNA"/>
</dbReference>
<protein>
    <submittedName>
        <fullName evidence="2">Uncharacterized protein MANES_04G122600</fullName>
    </submittedName>
</protein>
<accession>A0A2P2MM03</accession>
<feature type="compositionally biased region" description="Polar residues" evidence="1">
    <location>
        <begin position="1"/>
        <end position="10"/>
    </location>
</feature>
<evidence type="ECO:0000313" key="2">
    <source>
        <dbReference type="EMBL" id="MBX31230.1"/>
    </source>
</evidence>
<feature type="compositionally biased region" description="Basic and acidic residues" evidence="1">
    <location>
        <begin position="13"/>
        <end position="25"/>
    </location>
</feature>
<organism evidence="2">
    <name type="scientific">Rhizophora mucronata</name>
    <name type="common">Asiatic mangrove</name>
    <dbReference type="NCBI Taxonomy" id="61149"/>
    <lineage>
        <taxon>Eukaryota</taxon>
        <taxon>Viridiplantae</taxon>
        <taxon>Streptophyta</taxon>
        <taxon>Embryophyta</taxon>
        <taxon>Tracheophyta</taxon>
        <taxon>Spermatophyta</taxon>
        <taxon>Magnoliopsida</taxon>
        <taxon>eudicotyledons</taxon>
        <taxon>Gunneridae</taxon>
        <taxon>Pentapetalae</taxon>
        <taxon>rosids</taxon>
        <taxon>fabids</taxon>
        <taxon>Malpighiales</taxon>
        <taxon>Rhizophoraceae</taxon>
        <taxon>Rhizophora</taxon>
    </lineage>
</organism>
<dbReference type="AlphaFoldDB" id="A0A2P2MM03"/>
<name>A0A2P2MM03_RHIMU</name>
<proteinExistence type="predicted"/>
<feature type="region of interest" description="Disordered" evidence="1">
    <location>
        <begin position="1"/>
        <end position="33"/>
    </location>
</feature>
<reference evidence="2" key="1">
    <citation type="submission" date="2018-02" db="EMBL/GenBank/DDBJ databases">
        <title>Rhizophora mucronata_Transcriptome.</title>
        <authorList>
            <person name="Meera S.P."/>
            <person name="Sreeshan A."/>
            <person name="Augustine A."/>
        </authorList>
    </citation>
    <scope>NUCLEOTIDE SEQUENCE</scope>
    <source>
        <tissue evidence="2">Leaf</tissue>
    </source>
</reference>
<evidence type="ECO:0000256" key="1">
    <source>
        <dbReference type="SAM" id="MobiDB-lite"/>
    </source>
</evidence>
<sequence>MELMSTSSQQMRMENRMWRNRMEKKGAKRKLLM</sequence>